<name>A0A9Q3C2U5_9BASI</name>
<dbReference type="PANTHER" id="PTHR35046:SF26">
    <property type="entry name" value="RNA-DIRECTED DNA POLYMERASE"/>
    <property type="match status" value="1"/>
</dbReference>
<dbReference type="EMBL" id="AVOT02004279">
    <property type="protein sequence ID" value="MBW0475923.1"/>
    <property type="molecule type" value="Genomic_DNA"/>
</dbReference>
<reference evidence="1" key="1">
    <citation type="submission" date="2021-03" db="EMBL/GenBank/DDBJ databases">
        <title>Draft genome sequence of rust myrtle Austropuccinia psidii MF-1, a brazilian biotype.</title>
        <authorList>
            <person name="Quecine M.C."/>
            <person name="Pachon D.M.R."/>
            <person name="Bonatelli M.L."/>
            <person name="Correr F.H."/>
            <person name="Franceschini L.M."/>
            <person name="Leite T.F."/>
            <person name="Margarido G.R.A."/>
            <person name="Almeida C.A."/>
            <person name="Ferrarezi J.A."/>
            <person name="Labate C.A."/>
        </authorList>
    </citation>
    <scope>NUCLEOTIDE SEQUENCE</scope>
    <source>
        <strain evidence="1">MF-1</strain>
    </source>
</reference>
<organism evidence="1 2">
    <name type="scientific">Austropuccinia psidii MF-1</name>
    <dbReference type="NCBI Taxonomy" id="1389203"/>
    <lineage>
        <taxon>Eukaryota</taxon>
        <taxon>Fungi</taxon>
        <taxon>Dikarya</taxon>
        <taxon>Basidiomycota</taxon>
        <taxon>Pucciniomycotina</taxon>
        <taxon>Pucciniomycetes</taxon>
        <taxon>Pucciniales</taxon>
        <taxon>Sphaerophragmiaceae</taxon>
        <taxon>Austropuccinia</taxon>
    </lineage>
</organism>
<dbReference type="Gene3D" id="3.30.420.10">
    <property type="entry name" value="Ribonuclease H-like superfamily/Ribonuclease H"/>
    <property type="match status" value="1"/>
</dbReference>
<dbReference type="OrthoDB" id="8067401at2759"/>
<dbReference type="Proteomes" id="UP000765509">
    <property type="component" value="Unassembled WGS sequence"/>
</dbReference>
<gene>
    <name evidence="1" type="ORF">O181_015638</name>
</gene>
<dbReference type="PANTHER" id="PTHR35046">
    <property type="entry name" value="ZINC KNUCKLE (CCHC-TYPE) FAMILY PROTEIN"/>
    <property type="match status" value="1"/>
</dbReference>
<comment type="caution">
    <text evidence="1">The sequence shown here is derived from an EMBL/GenBank/DDBJ whole genome shotgun (WGS) entry which is preliminary data.</text>
</comment>
<sequence>MELSNTPDNPSYAPSDEEPQIPIEGINITYIRTEFFEEVREIYKKDKSYHILTSLLEKDCKDAALADPLDYIWKNLMIMEDYIYLMSAMTTFILEIFLKTEKWNELGHVLCGHLGEQISLSTFKVMTGFKKANKATGKGFGLIIHIQEPSNPWKVVHMDWVTALPHGGEKCYNACLVIVNRYSKTQIFSPCHEDETSMDKSLLIWNRVISHSGLFKNAISDRDPKFTLALWTNSHSLLGTKLSFSTAYYPQEYCGTPFSVGLDKAVLEGEITGKQFSIAELIL</sequence>
<dbReference type="AlphaFoldDB" id="A0A9Q3C2U5"/>
<accession>A0A9Q3C2U5</accession>
<keyword evidence="2" id="KW-1185">Reference proteome</keyword>
<protein>
    <submittedName>
        <fullName evidence="1">Uncharacterized protein</fullName>
    </submittedName>
</protein>
<dbReference type="GO" id="GO:0003676">
    <property type="term" value="F:nucleic acid binding"/>
    <property type="evidence" value="ECO:0007669"/>
    <property type="project" value="InterPro"/>
</dbReference>
<evidence type="ECO:0000313" key="1">
    <source>
        <dbReference type="EMBL" id="MBW0475923.1"/>
    </source>
</evidence>
<dbReference type="InterPro" id="IPR036397">
    <property type="entry name" value="RNaseH_sf"/>
</dbReference>
<dbReference type="SUPFAM" id="SSF53098">
    <property type="entry name" value="Ribonuclease H-like"/>
    <property type="match status" value="1"/>
</dbReference>
<evidence type="ECO:0000313" key="2">
    <source>
        <dbReference type="Proteomes" id="UP000765509"/>
    </source>
</evidence>
<proteinExistence type="predicted"/>
<dbReference type="InterPro" id="IPR012337">
    <property type="entry name" value="RNaseH-like_sf"/>
</dbReference>